<evidence type="ECO:0000256" key="8">
    <source>
        <dbReference type="ARBA" id="ARBA00038435"/>
    </source>
</evidence>
<organism evidence="11 12">
    <name type="scientific">Halobacillus faecis</name>
    <dbReference type="NCBI Taxonomy" id="360184"/>
    <lineage>
        <taxon>Bacteria</taxon>
        <taxon>Bacillati</taxon>
        <taxon>Bacillota</taxon>
        <taxon>Bacilli</taxon>
        <taxon>Bacillales</taxon>
        <taxon>Bacillaceae</taxon>
        <taxon>Halobacillus</taxon>
    </lineage>
</organism>
<feature type="transmembrane region" description="Helical" evidence="9">
    <location>
        <begin position="35"/>
        <end position="52"/>
    </location>
</feature>
<proteinExistence type="inferred from homology"/>
<feature type="transmembrane region" description="Helical" evidence="9">
    <location>
        <begin position="438"/>
        <end position="460"/>
    </location>
</feature>
<dbReference type="EMBL" id="BJYD01000026">
    <property type="protein sequence ID" value="GEN54646.1"/>
    <property type="molecule type" value="Genomic_DNA"/>
</dbReference>
<evidence type="ECO:0000256" key="4">
    <source>
        <dbReference type="ARBA" id="ARBA00022475"/>
    </source>
</evidence>
<comment type="similarity">
    <text evidence="8">Belongs to the NhaC Na(+)/H(+) (TC 2.A.35) antiporter family.</text>
</comment>
<accession>A0A511WU29</accession>
<keyword evidence="6 9" id="KW-1133">Transmembrane helix</keyword>
<dbReference type="InterPro" id="IPR004770">
    <property type="entry name" value="Na/H_antiport_NhaC"/>
</dbReference>
<feature type="transmembrane region" description="Helical" evidence="9">
    <location>
        <begin position="316"/>
        <end position="338"/>
    </location>
</feature>
<evidence type="ECO:0000259" key="10">
    <source>
        <dbReference type="Pfam" id="PF03553"/>
    </source>
</evidence>
<evidence type="ECO:0000256" key="3">
    <source>
        <dbReference type="ARBA" id="ARBA00022449"/>
    </source>
</evidence>
<evidence type="ECO:0000256" key="1">
    <source>
        <dbReference type="ARBA" id="ARBA00004651"/>
    </source>
</evidence>
<dbReference type="GO" id="GO:0015297">
    <property type="term" value="F:antiporter activity"/>
    <property type="evidence" value="ECO:0007669"/>
    <property type="project" value="UniProtKB-KW"/>
</dbReference>
<keyword evidence="4" id="KW-1003">Cell membrane</keyword>
<dbReference type="PANTHER" id="PTHR33451:SF3">
    <property type="entry name" value="MALATE-2H(+)_NA(+)-LACTATE ANTIPORTER"/>
    <property type="match status" value="1"/>
</dbReference>
<sequence>MKQKPSFLLAITPIVSMLLLLGIGYGVFHMEAEPLLIIAAIIAALVGLKVGVKWEEMQQGIVETTAKALPSILILITVGILIGTWMVSGTIPVMIYYGMKLINPEFLVVTAFVVTAVVSVFTGTSWGSAGTMGVAIMGIALVQDVSLPMTAGAVVAGAYFGDKLSPLSDTTNLAPAAAGSNLYEHIKHMLYTTIPAAVVGLIIYVIAGSGAAGGGADADEKLAMMTETLNALYDWNLLLILPVIIVLAGSIMKFPTIPVMLASVVTAIVIGVTMQGVTLESAFVASVSGFDVTMMGGASSLSTISEDVSGLLNRGGMESMMGTTLIAFCAFSFAGVLSKTGSLEVVLEKVNDVAKSTGSLILSTVLSCLTMAITTGSSYLSILVPGELFQKVYQERGLHAKNLSRTLEDSGTVVVPIVPWSLAGVYMSTTLGVPVMEYLPWAIMCYVGFIFAIIFGFTGFSIERTTPSKQNPVEDYHDQPLYKVK</sequence>
<protein>
    <submittedName>
        <fullName evidence="11">Na+/H+ antiporter NhaC</fullName>
    </submittedName>
</protein>
<dbReference type="RefSeq" id="WP_146817388.1">
    <property type="nucleotide sequence ID" value="NZ_BJYD01000026.1"/>
</dbReference>
<dbReference type="InterPro" id="IPR018461">
    <property type="entry name" value="Na/H_Antiport_NhaC-like_C"/>
</dbReference>
<reference evidence="11 12" key="1">
    <citation type="submission" date="2019-07" db="EMBL/GenBank/DDBJ databases">
        <title>Whole genome shotgun sequence of Halobacillus faecis NBRC 103569.</title>
        <authorList>
            <person name="Hosoyama A."/>
            <person name="Uohara A."/>
            <person name="Ohji S."/>
            <person name="Ichikawa N."/>
        </authorList>
    </citation>
    <scope>NUCLEOTIDE SEQUENCE [LARGE SCALE GENOMIC DNA]</scope>
    <source>
        <strain evidence="11 12">NBRC 103569</strain>
    </source>
</reference>
<dbReference type="PANTHER" id="PTHR33451">
    <property type="entry name" value="MALATE-2H(+)/NA(+)-LACTATE ANTIPORTER"/>
    <property type="match status" value="1"/>
</dbReference>
<feature type="domain" description="Na+/H+ antiporter NhaC-like C-terminal" evidence="10">
    <location>
        <begin position="157"/>
        <end position="460"/>
    </location>
</feature>
<name>A0A511WU29_9BACI</name>
<comment type="subcellular location">
    <subcellularLocation>
        <location evidence="1">Cell membrane</location>
        <topology evidence="1">Multi-pass membrane protein</topology>
    </subcellularLocation>
</comment>
<feature type="transmembrane region" description="Helical" evidence="9">
    <location>
        <begin position="6"/>
        <end position="28"/>
    </location>
</feature>
<feature type="transmembrane region" description="Helical" evidence="9">
    <location>
        <begin position="259"/>
        <end position="277"/>
    </location>
</feature>
<dbReference type="GO" id="GO:0005886">
    <property type="term" value="C:plasma membrane"/>
    <property type="evidence" value="ECO:0007669"/>
    <property type="project" value="UniProtKB-SubCell"/>
</dbReference>
<evidence type="ECO:0000256" key="5">
    <source>
        <dbReference type="ARBA" id="ARBA00022692"/>
    </source>
</evidence>
<dbReference type="AlphaFoldDB" id="A0A511WU29"/>
<feature type="transmembrane region" description="Helical" evidence="9">
    <location>
        <begin position="190"/>
        <end position="212"/>
    </location>
</feature>
<dbReference type="NCBIfam" id="TIGR00931">
    <property type="entry name" value="antiport_nhaC"/>
    <property type="match status" value="1"/>
</dbReference>
<keyword evidence="7 9" id="KW-0472">Membrane</keyword>
<dbReference type="InterPro" id="IPR052180">
    <property type="entry name" value="NhaC_Na-H+_Antiporter"/>
</dbReference>
<comment type="caution">
    <text evidence="11">The sequence shown here is derived from an EMBL/GenBank/DDBJ whole genome shotgun (WGS) entry which is preliminary data.</text>
</comment>
<evidence type="ECO:0000313" key="12">
    <source>
        <dbReference type="Proteomes" id="UP000321886"/>
    </source>
</evidence>
<evidence type="ECO:0000256" key="6">
    <source>
        <dbReference type="ARBA" id="ARBA00022989"/>
    </source>
</evidence>
<feature type="transmembrane region" description="Helical" evidence="9">
    <location>
        <begin position="72"/>
        <end position="99"/>
    </location>
</feature>
<evidence type="ECO:0000313" key="11">
    <source>
        <dbReference type="EMBL" id="GEN54646.1"/>
    </source>
</evidence>
<evidence type="ECO:0000256" key="2">
    <source>
        <dbReference type="ARBA" id="ARBA00022448"/>
    </source>
</evidence>
<dbReference type="OrthoDB" id="9762978at2"/>
<feature type="transmembrane region" description="Helical" evidence="9">
    <location>
        <begin position="232"/>
        <end position="252"/>
    </location>
</feature>
<keyword evidence="2" id="KW-0813">Transport</keyword>
<evidence type="ECO:0000256" key="7">
    <source>
        <dbReference type="ARBA" id="ARBA00023136"/>
    </source>
</evidence>
<feature type="transmembrane region" description="Helical" evidence="9">
    <location>
        <begin position="358"/>
        <end position="385"/>
    </location>
</feature>
<keyword evidence="12" id="KW-1185">Reference proteome</keyword>
<dbReference type="Proteomes" id="UP000321886">
    <property type="component" value="Unassembled WGS sequence"/>
</dbReference>
<keyword evidence="5 9" id="KW-0812">Transmembrane</keyword>
<gene>
    <name evidence="11" type="ORF">HFA01_29080</name>
</gene>
<keyword evidence="3" id="KW-0050">Antiport</keyword>
<dbReference type="Pfam" id="PF03553">
    <property type="entry name" value="Na_H_antiporter"/>
    <property type="match status" value="1"/>
</dbReference>
<evidence type="ECO:0000256" key="9">
    <source>
        <dbReference type="SAM" id="Phobius"/>
    </source>
</evidence>
<feature type="transmembrane region" description="Helical" evidence="9">
    <location>
        <begin position="106"/>
        <end position="126"/>
    </location>
</feature>